<evidence type="ECO:0000256" key="1">
    <source>
        <dbReference type="SAM" id="MobiDB-lite"/>
    </source>
</evidence>
<dbReference type="Proteomes" id="UP000054324">
    <property type="component" value="Unassembled WGS sequence"/>
</dbReference>
<sequence length="100" mass="10896">MFCGCLHAVQPALIATVPEVYPYPSHLLNLASNQSGTNSPLDDVIEAIGVSPICLSHRLLPTEQPPVGSGKIRQFTPLSGTEQGFHDNESPWANQMYRHT</sequence>
<keyword evidence="3" id="KW-1185">Reference proteome</keyword>
<dbReference type="CTD" id="20315485"/>
<dbReference type="EMBL" id="KL596632">
    <property type="protein sequence ID" value="KER32608.1"/>
    <property type="molecule type" value="Genomic_DNA"/>
</dbReference>
<reference evidence="2 3" key="1">
    <citation type="submission" date="2013-11" db="EMBL/GenBank/DDBJ databases">
        <title>Opisthorchis viverrini - life in the bile duct.</title>
        <authorList>
            <person name="Young N.D."/>
            <person name="Nagarajan N."/>
            <person name="Lin S.J."/>
            <person name="Korhonen P.K."/>
            <person name="Jex A.R."/>
            <person name="Hall R.S."/>
            <person name="Safavi-Hemami H."/>
            <person name="Kaewkong W."/>
            <person name="Bertrand D."/>
            <person name="Gao S."/>
            <person name="Seet Q."/>
            <person name="Wongkham S."/>
            <person name="Teh B.T."/>
            <person name="Wongkham C."/>
            <person name="Intapan P.M."/>
            <person name="Maleewong W."/>
            <person name="Yang X."/>
            <person name="Hu M."/>
            <person name="Wang Z."/>
            <person name="Hofmann A."/>
            <person name="Sternberg P.W."/>
            <person name="Tan P."/>
            <person name="Wang J."/>
            <person name="Gasser R.B."/>
        </authorList>
    </citation>
    <scope>NUCLEOTIDE SEQUENCE [LARGE SCALE GENOMIC DNA]</scope>
</reference>
<dbReference type="AlphaFoldDB" id="A0A074ZYS5"/>
<organism evidence="2 3">
    <name type="scientific">Opisthorchis viverrini</name>
    <name type="common">Southeast Asian liver fluke</name>
    <dbReference type="NCBI Taxonomy" id="6198"/>
    <lineage>
        <taxon>Eukaryota</taxon>
        <taxon>Metazoa</taxon>
        <taxon>Spiralia</taxon>
        <taxon>Lophotrochozoa</taxon>
        <taxon>Platyhelminthes</taxon>
        <taxon>Trematoda</taxon>
        <taxon>Digenea</taxon>
        <taxon>Opisthorchiida</taxon>
        <taxon>Opisthorchiata</taxon>
        <taxon>Opisthorchiidae</taxon>
        <taxon>Opisthorchis</taxon>
    </lineage>
</organism>
<proteinExistence type="predicted"/>
<protein>
    <submittedName>
        <fullName evidence="2">Uncharacterized protein</fullName>
    </submittedName>
</protein>
<gene>
    <name evidence="2" type="ORF">T265_01297</name>
</gene>
<dbReference type="KEGG" id="ovi:T265_01297"/>
<evidence type="ECO:0000313" key="3">
    <source>
        <dbReference type="Proteomes" id="UP000054324"/>
    </source>
</evidence>
<dbReference type="GeneID" id="20315485"/>
<evidence type="ECO:0000313" key="2">
    <source>
        <dbReference type="EMBL" id="KER32608.1"/>
    </source>
</evidence>
<dbReference type="RefSeq" id="XP_009163567.1">
    <property type="nucleotide sequence ID" value="XM_009165303.1"/>
</dbReference>
<name>A0A074ZYS5_OPIVI</name>
<feature type="region of interest" description="Disordered" evidence="1">
    <location>
        <begin position="64"/>
        <end position="100"/>
    </location>
</feature>
<accession>A0A074ZYS5</accession>